<name>A0A1Y1UTG5_9FUNG</name>
<accession>A0A1Y1UTG5</accession>
<dbReference type="EMBL" id="MCFH01000092">
    <property type="protein sequence ID" value="ORX41313.1"/>
    <property type="molecule type" value="Genomic_DNA"/>
</dbReference>
<dbReference type="AlphaFoldDB" id="A0A1Y1UTG5"/>
<evidence type="ECO:0000313" key="2">
    <source>
        <dbReference type="Proteomes" id="UP000193719"/>
    </source>
</evidence>
<evidence type="ECO:0000313" key="1">
    <source>
        <dbReference type="EMBL" id="ORX41313.1"/>
    </source>
</evidence>
<protein>
    <submittedName>
        <fullName evidence="1">Uncharacterized protein</fullName>
    </submittedName>
</protein>
<sequence length="170" mass="20146">MNTYREQRIIKERQAANEYDNRWDFMKEKKRTNKMQANLTDIGTISQYPVANRSKNTSMKIGEKEYDLSRLYPLNKKKEKDVMLSTHNFGSNEPKQESLPGQPIYTNSNRLRYHWKIKPGFPQETYDYPVCGNMEYGWNWTGKDIDGMFGSLNCNPVQLAMNRWKLEKKS</sequence>
<comment type="caution">
    <text evidence="1">The sequence shown here is derived from an EMBL/GenBank/DDBJ whole genome shotgun (WGS) entry which is preliminary data.</text>
</comment>
<reference evidence="1 2" key="2">
    <citation type="submission" date="2016-08" db="EMBL/GenBank/DDBJ databases">
        <title>Pervasive Adenine N6-methylation of Active Genes in Fungi.</title>
        <authorList>
            <consortium name="DOE Joint Genome Institute"/>
            <person name="Mondo S.J."/>
            <person name="Dannebaum R.O."/>
            <person name="Kuo R.C."/>
            <person name="Labutti K."/>
            <person name="Haridas S."/>
            <person name="Kuo A."/>
            <person name="Salamov A."/>
            <person name="Ahrendt S.R."/>
            <person name="Lipzen A."/>
            <person name="Sullivan W."/>
            <person name="Andreopoulos W.B."/>
            <person name="Clum A."/>
            <person name="Lindquist E."/>
            <person name="Daum C."/>
            <person name="Ramamoorthy G.K."/>
            <person name="Gryganskyi A."/>
            <person name="Culley D."/>
            <person name="Magnuson J.K."/>
            <person name="James T.Y."/>
            <person name="O'Malley M.A."/>
            <person name="Stajich J.E."/>
            <person name="Spatafora J.W."/>
            <person name="Visel A."/>
            <person name="Grigoriev I.V."/>
        </authorList>
    </citation>
    <scope>NUCLEOTIDE SEQUENCE [LARGE SCALE GENOMIC DNA]</scope>
    <source>
        <strain evidence="2">finn</strain>
    </source>
</reference>
<gene>
    <name evidence="1" type="ORF">BCR36DRAFT_375399</name>
</gene>
<organism evidence="1 2">
    <name type="scientific">Piromyces finnis</name>
    <dbReference type="NCBI Taxonomy" id="1754191"/>
    <lineage>
        <taxon>Eukaryota</taxon>
        <taxon>Fungi</taxon>
        <taxon>Fungi incertae sedis</taxon>
        <taxon>Chytridiomycota</taxon>
        <taxon>Chytridiomycota incertae sedis</taxon>
        <taxon>Neocallimastigomycetes</taxon>
        <taxon>Neocallimastigales</taxon>
        <taxon>Neocallimastigaceae</taxon>
        <taxon>Piromyces</taxon>
    </lineage>
</organism>
<reference evidence="1 2" key="1">
    <citation type="submission" date="2016-08" db="EMBL/GenBank/DDBJ databases">
        <title>Genomes of anaerobic fungi encode conserved fungal cellulosomes for biomass hydrolysis.</title>
        <authorList>
            <consortium name="DOE Joint Genome Institute"/>
            <person name="Haitjema C.H."/>
            <person name="Gilmore S.P."/>
            <person name="Henske J.K."/>
            <person name="Solomon K.V."/>
            <person name="De Groot R."/>
            <person name="Kuo A."/>
            <person name="Mondo S.J."/>
            <person name="Salamov A.A."/>
            <person name="Labutti K."/>
            <person name="Zhao Z."/>
            <person name="Chiniquy J."/>
            <person name="Barry K."/>
            <person name="Brewer H.M."/>
            <person name="Purvine S.O."/>
            <person name="Wright A.T."/>
            <person name="Boxma B."/>
            <person name="Van Alen T."/>
            <person name="Hackstein J.H."/>
            <person name="Baker S.E."/>
            <person name="Grigoriev I.V."/>
            <person name="O'Malley M.A."/>
        </authorList>
    </citation>
    <scope>NUCLEOTIDE SEQUENCE [LARGE SCALE GENOMIC DNA]</scope>
    <source>
        <strain evidence="2">finn</strain>
    </source>
</reference>
<proteinExistence type="predicted"/>
<dbReference type="OrthoDB" id="2128562at2759"/>
<keyword evidence="2" id="KW-1185">Reference proteome</keyword>
<dbReference type="Proteomes" id="UP000193719">
    <property type="component" value="Unassembled WGS sequence"/>
</dbReference>